<keyword evidence="2" id="KW-0732">Signal</keyword>
<evidence type="ECO:0000313" key="4">
    <source>
        <dbReference type="Proteomes" id="UP000663508"/>
    </source>
</evidence>
<gene>
    <name evidence="3" type="ORF">mvi_14330</name>
</gene>
<dbReference type="EMBL" id="AP024145">
    <property type="protein sequence ID" value="BCM82972.1"/>
    <property type="molecule type" value="Genomic_DNA"/>
</dbReference>
<evidence type="ECO:0000313" key="3">
    <source>
        <dbReference type="EMBL" id="BCM82972.1"/>
    </source>
</evidence>
<feature type="signal peptide" evidence="2">
    <location>
        <begin position="1"/>
        <end position="25"/>
    </location>
</feature>
<feature type="compositionally biased region" description="Low complexity" evidence="1">
    <location>
        <begin position="186"/>
        <end position="199"/>
    </location>
</feature>
<reference evidence="3" key="1">
    <citation type="submission" date="2020-11" db="EMBL/GenBank/DDBJ databases">
        <title>Complete genome sequence of a novel pathogenic Methylobacterium strain isolated from rice in Vietnam.</title>
        <authorList>
            <person name="Lai K."/>
            <person name="Okazaki S."/>
            <person name="Higashi K."/>
            <person name="Mori H."/>
            <person name="Toyoda A."/>
            <person name="Kurokawa K."/>
        </authorList>
    </citation>
    <scope>NUCLEOTIDE SEQUENCE</scope>
    <source>
        <strain evidence="3">VL1</strain>
    </source>
</reference>
<dbReference type="Proteomes" id="UP000663508">
    <property type="component" value="Chromosome"/>
</dbReference>
<sequence length="241" mass="24628">MTRAAVTAVLLAALSAGLSASPGRAAAEDAVPVCPAPQAPEFAGGKGFRLWVTRQGTMTWNNPLRPLSPESLQVLQVVIRNKLATAYGPDLSGLRRGPSPAALEAQNGAPIRWSEAMEGLPPTLRILSEDDGQVLAELAFKACGDPPKVAVPKPPPVARGTAKGQKAAAKGGAAKAETTKPETTRPETAAAEGAAGDSSTDAKEAPKPAPRAPRPRREKAAAPESPARTPGGLMLPQGAIP</sequence>
<evidence type="ECO:0000256" key="2">
    <source>
        <dbReference type="SAM" id="SignalP"/>
    </source>
</evidence>
<proteinExistence type="predicted"/>
<accession>A0A8H8WRG0</accession>
<protein>
    <submittedName>
        <fullName evidence="3">Uncharacterized protein</fullName>
    </submittedName>
</protein>
<organism evidence="3 4">
    <name type="scientific">Methylobacterium indicum</name>
    <dbReference type="NCBI Taxonomy" id="1775910"/>
    <lineage>
        <taxon>Bacteria</taxon>
        <taxon>Pseudomonadati</taxon>
        <taxon>Pseudomonadota</taxon>
        <taxon>Alphaproteobacteria</taxon>
        <taxon>Hyphomicrobiales</taxon>
        <taxon>Methylobacteriaceae</taxon>
        <taxon>Methylobacterium</taxon>
    </lineage>
</organism>
<dbReference type="AlphaFoldDB" id="A0A8H8WRG0"/>
<dbReference type="KEGG" id="mind:mvi_14330"/>
<evidence type="ECO:0000256" key="1">
    <source>
        <dbReference type="SAM" id="MobiDB-lite"/>
    </source>
</evidence>
<feature type="compositionally biased region" description="Low complexity" evidence="1">
    <location>
        <begin position="158"/>
        <end position="176"/>
    </location>
</feature>
<name>A0A8H8WRG0_9HYPH</name>
<feature type="chain" id="PRO_5034471355" evidence="2">
    <location>
        <begin position="26"/>
        <end position="241"/>
    </location>
</feature>
<feature type="region of interest" description="Disordered" evidence="1">
    <location>
        <begin position="144"/>
        <end position="241"/>
    </location>
</feature>
<dbReference type="RefSeq" id="WP_207182052.1">
    <property type="nucleotide sequence ID" value="NZ_AP024145.1"/>
</dbReference>